<organism evidence="1 2">
    <name type="scientific">Candidatus Harrisonbacteria bacterium CG10_big_fil_rev_8_21_14_0_10_40_38</name>
    <dbReference type="NCBI Taxonomy" id="1974583"/>
    <lineage>
        <taxon>Bacteria</taxon>
        <taxon>Candidatus Harrisoniibacteriota</taxon>
    </lineage>
</organism>
<evidence type="ECO:0000313" key="1">
    <source>
        <dbReference type="EMBL" id="PIR89599.1"/>
    </source>
</evidence>
<protein>
    <submittedName>
        <fullName evidence="1">Uncharacterized protein</fullName>
    </submittedName>
</protein>
<dbReference type="EMBL" id="PFAZ01000001">
    <property type="protein sequence ID" value="PIR89599.1"/>
    <property type="molecule type" value="Genomic_DNA"/>
</dbReference>
<evidence type="ECO:0000313" key="2">
    <source>
        <dbReference type="Proteomes" id="UP000231157"/>
    </source>
</evidence>
<comment type="caution">
    <text evidence="1">The sequence shown here is derived from an EMBL/GenBank/DDBJ whole genome shotgun (WGS) entry which is preliminary data.</text>
</comment>
<proteinExistence type="predicted"/>
<sequence>MYSIFVVSHTRQQVEGSKLVSFQYCFPRSLGIEFTMIAGESFARETIGGVCDHPHQTVSDNSNSSGSHEYVTVAVQIYPTSEDKLRDLVRSFCEEHCLKLPDGNDSEAV</sequence>
<accession>A0A2H0UT62</accession>
<dbReference type="AlphaFoldDB" id="A0A2H0UT62"/>
<name>A0A2H0UT62_9BACT</name>
<dbReference type="Proteomes" id="UP000231157">
    <property type="component" value="Unassembled WGS sequence"/>
</dbReference>
<gene>
    <name evidence="1" type="ORF">COU07_01740</name>
</gene>
<reference evidence="2" key="1">
    <citation type="submission" date="2017-09" db="EMBL/GenBank/DDBJ databases">
        <title>Depth-based differentiation of microbial function through sediment-hosted aquifers and enrichment of novel symbionts in the deep terrestrial subsurface.</title>
        <authorList>
            <person name="Probst A.J."/>
            <person name="Ladd B."/>
            <person name="Jarett J.K."/>
            <person name="Geller-Mcgrath D.E."/>
            <person name="Sieber C.M.K."/>
            <person name="Emerson J.B."/>
            <person name="Anantharaman K."/>
            <person name="Thomas B.C."/>
            <person name="Malmstrom R."/>
            <person name="Stieglmeier M."/>
            <person name="Klingl A."/>
            <person name="Woyke T."/>
            <person name="Ryan C.M."/>
            <person name="Banfield J.F."/>
        </authorList>
    </citation>
    <scope>NUCLEOTIDE SEQUENCE [LARGE SCALE GENOMIC DNA]</scope>
</reference>